<dbReference type="InterPro" id="IPR003097">
    <property type="entry name" value="CysJ-like_FAD-binding"/>
</dbReference>
<evidence type="ECO:0000256" key="9">
    <source>
        <dbReference type="ARBA" id="ARBA00040659"/>
    </source>
</evidence>
<dbReference type="InterPro" id="IPR023173">
    <property type="entry name" value="NADPH_Cyt_P450_Rdtase_alpha"/>
</dbReference>
<feature type="compositionally biased region" description="Basic and acidic residues" evidence="10">
    <location>
        <begin position="215"/>
        <end position="225"/>
    </location>
</feature>
<evidence type="ECO:0000313" key="13">
    <source>
        <dbReference type="Proteomes" id="UP001221898"/>
    </source>
</evidence>
<keyword evidence="5" id="KW-0274">FAD</keyword>
<evidence type="ECO:0000256" key="5">
    <source>
        <dbReference type="ARBA" id="ARBA00022827"/>
    </source>
</evidence>
<proteinExistence type="predicted"/>
<dbReference type="FunFam" id="3.40.50.360:FF:000059">
    <property type="entry name" value="5-methyltetrahydrofolate-homocysteine methyltransferase reductase"/>
    <property type="match status" value="1"/>
</dbReference>
<name>A0AAD7T4S5_9TELE</name>
<dbReference type="PROSITE" id="PS50902">
    <property type="entry name" value="FLAVODOXIN_LIKE"/>
    <property type="match status" value="1"/>
</dbReference>
<dbReference type="GO" id="GO:0030586">
    <property type="term" value="F:[methionine synthase] reductase (NADPH) activity"/>
    <property type="evidence" value="ECO:0007669"/>
    <property type="project" value="UniProtKB-EC"/>
</dbReference>
<organism evidence="12 13">
    <name type="scientific">Aldrovandia affinis</name>
    <dbReference type="NCBI Taxonomy" id="143900"/>
    <lineage>
        <taxon>Eukaryota</taxon>
        <taxon>Metazoa</taxon>
        <taxon>Chordata</taxon>
        <taxon>Craniata</taxon>
        <taxon>Vertebrata</taxon>
        <taxon>Euteleostomi</taxon>
        <taxon>Actinopterygii</taxon>
        <taxon>Neopterygii</taxon>
        <taxon>Teleostei</taxon>
        <taxon>Notacanthiformes</taxon>
        <taxon>Halosauridae</taxon>
        <taxon>Aldrovandia</taxon>
    </lineage>
</organism>
<dbReference type="Pfam" id="PF00667">
    <property type="entry name" value="FAD_binding_1"/>
    <property type="match status" value="1"/>
</dbReference>
<evidence type="ECO:0000256" key="10">
    <source>
        <dbReference type="SAM" id="MobiDB-lite"/>
    </source>
</evidence>
<dbReference type="AlphaFoldDB" id="A0AAD7T4S5"/>
<dbReference type="GO" id="GO:0010181">
    <property type="term" value="F:FMN binding"/>
    <property type="evidence" value="ECO:0007669"/>
    <property type="project" value="InterPro"/>
</dbReference>
<comment type="caution">
    <text evidence="12">The sequence shown here is derived from an EMBL/GenBank/DDBJ whole genome shotgun (WGS) entry which is preliminary data.</text>
</comment>
<evidence type="ECO:0000256" key="2">
    <source>
        <dbReference type="ARBA" id="ARBA00001974"/>
    </source>
</evidence>
<dbReference type="GO" id="GO:0050667">
    <property type="term" value="P:homocysteine metabolic process"/>
    <property type="evidence" value="ECO:0007669"/>
    <property type="project" value="TreeGrafter"/>
</dbReference>
<evidence type="ECO:0000256" key="3">
    <source>
        <dbReference type="ARBA" id="ARBA00022630"/>
    </source>
</evidence>
<dbReference type="GO" id="GO:0050660">
    <property type="term" value="F:flavin adenine dinucleotide binding"/>
    <property type="evidence" value="ECO:0007669"/>
    <property type="project" value="TreeGrafter"/>
</dbReference>
<evidence type="ECO:0000256" key="6">
    <source>
        <dbReference type="ARBA" id="ARBA00022857"/>
    </source>
</evidence>
<evidence type="ECO:0000313" key="12">
    <source>
        <dbReference type="EMBL" id="KAJ8413451.1"/>
    </source>
</evidence>
<dbReference type="InterPro" id="IPR029039">
    <property type="entry name" value="Flavoprotein-like_sf"/>
</dbReference>
<dbReference type="FunFam" id="1.20.990.10:FF:000007">
    <property type="entry name" value="Methionine synthase reductase"/>
    <property type="match status" value="1"/>
</dbReference>
<evidence type="ECO:0000256" key="8">
    <source>
        <dbReference type="ARBA" id="ARBA00039088"/>
    </source>
</evidence>
<dbReference type="Proteomes" id="UP001221898">
    <property type="component" value="Unassembled WGS sequence"/>
</dbReference>
<keyword evidence="6" id="KW-0521">NADP</keyword>
<feature type="compositionally biased region" description="Polar residues" evidence="10">
    <location>
        <begin position="201"/>
        <end position="214"/>
    </location>
</feature>
<dbReference type="EC" id="1.16.1.8" evidence="8"/>
<dbReference type="Pfam" id="PF00258">
    <property type="entry name" value="Flavodoxin_1"/>
    <property type="match status" value="1"/>
</dbReference>
<dbReference type="EMBL" id="JAINUG010000016">
    <property type="protein sequence ID" value="KAJ8413451.1"/>
    <property type="molecule type" value="Genomic_DNA"/>
</dbReference>
<comment type="cofactor">
    <cofactor evidence="2">
        <name>FAD</name>
        <dbReference type="ChEBI" id="CHEBI:57692"/>
    </cofactor>
</comment>
<sequence length="480" mass="53039">MVPRTCVKSVLHNVTQRKERWFRTGYSAVGRPSAHAMPREVKSRFLLLYGSQCGQAQSIAEEICQQAGDHGFAPDIYCLSQEDRYNLERETAPVVFVVSTTGDGEPPDTALKFVKSIKTKTLPSDHYAHLRYALLGLGDTNYTNFCNGGKTIDRRLQELGGEHFYATGHADDGVGLELVVDPWIEGLWAATKKALAEMSTSQERTECASASQSADRGKGDNERTENPVTDLKIQLLRIDDSKDQSPEPARSVSDSEASATSTVALETCLTQSLPPLSESALNVPALPPSYIDVKLLDVAAEQNNIPHTEGAFHEVPVCRASQLTREDAVKTALLLELDISEQQITYEPGDSFDILCPNSDNEVKELLNRLGLEEQKTFSVQLQLRTDTKKKAAQIPSYIPENSTLQHLLTWCLEIRSIPKKAFLRALVDCTTDITQKRRLQELCSKQGSADYSRFVRDPGLCLLDLLRAFCSCSPLSASS</sequence>
<keyword evidence="3" id="KW-0285">Flavoprotein</keyword>
<feature type="region of interest" description="Disordered" evidence="10">
    <location>
        <begin position="201"/>
        <end position="258"/>
    </location>
</feature>
<dbReference type="Gene3D" id="1.20.990.10">
    <property type="entry name" value="NADPH-cytochrome p450 Reductase, Chain A, domain 3"/>
    <property type="match status" value="2"/>
</dbReference>
<keyword evidence="13" id="KW-1185">Reference proteome</keyword>
<protein>
    <recommendedName>
        <fullName evidence="9">Methionine synthase reductase</fullName>
        <ecNumber evidence="8">1.16.1.8</ecNumber>
    </recommendedName>
</protein>
<dbReference type="InterPro" id="IPR008254">
    <property type="entry name" value="Flavodoxin/NO_synth"/>
</dbReference>
<accession>A0AAD7T4S5</accession>
<comment type="cofactor">
    <cofactor evidence="1">
        <name>FMN</name>
        <dbReference type="ChEBI" id="CHEBI:58210"/>
    </cofactor>
</comment>
<dbReference type="InterPro" id="IPR017938">
    <property type="entry name" value="Riboflavin_synthase-like_b-brl"/>
</dbReference>
<dbReference type="PANTHER" id="PTHR19384">
    <property type="entry name" value="NITRIC OXIDE SYNTHASE-RELATED"/>
    <property type="match status" value="1"/>
</dbReference>
<dbReference type="SUPFAM" id="SSF52218">
    <property type="entry name" value="Flavoproteins"/>
    <property type="match status" value="1"/>
</dbReference>
<keyword evidence="7" id="KW-0560">Oxidoreductase</keyword>
<dbReference type="Gene3D" id="3.40.50.360">
    <property type="match status" value="1"/>
</dbReference>
<dbReference type="SUPFAM" id="SSF63380">
    <property type="entry name" value="Riboflavin synthase domain-like"/>
    <property type="match status" value="1"/>
</dbReference>
<gene>
    <name evidence="12" type="ORF">AAFF_G00094470</name>
</gene>
<dbReference type="InterPro" id="IPR001094">
    <property type="entry name" value="Flavdoxin-like"/>
</dbReference>
<feature type="domain" description="Flavodoxin-like" evidence="11">
    <location>
        <begin position="45"/>
        <end position="188"/>
    </location>
</feature>
<dbReference type="PANTHER" id="PTHR19384:SF84">
    <property type="entry name" value="METHIONINE SYNTHASE REDUCTASE"/>
    <property type="match status" value="1"/>
</dbReference>
<reference evidence="12" key="1">
    <citation type="journal article" date="2023" name="Science">
        <title>Genome structures resolve the early diversification of teleost fishes.</title>
        <authorList>
            <person name="Parey E."/>
            <person name="Louis A."/>
            <person name="Montfort J."/>
            <person name="Bouchez O."/>
            <person name="Roques C."/>
            <person name="Iampietro C."/>
            <person name="Lluch J."/>
            <person name="Castinel A."/>
            <person name="Donnadieu C."/>
            <person name="Desvignes T."/>
            <person name="Floi Bucao C."/>
            <person name="Jouanno E."/>
            <person name="Wen M."/>
            <person name="Mejri S."/>
            <person name="Dirks R."/>
            <person name="Jansen H."/>
            <person name="Henkel C."/>
            <person name="Chen W.J."/>
            <person name="Zahm M."/>
            <person name="Cabau C."/>
            <person name="Klopp C."/>
            <person name="Thompson A.W."/>
            <person name="Robinson-Rechavi M."/>
            <person name="Braasch I."/>
            <person name="Lecointre G."/>
            <person name="Bobe J."/>
            <person name="Postlethwait J.H."/>
            <person name="Berthelot C."/>
            <person name="Roest Crollius H."/>
            <person name="Guiguen Y."/>
        </authorList>
    </citation>
    <scope>NUCLEOTIDE SEQUENCE</scope>
    <source>
        <strain evidence="12">NC1722</strain>
    </source>
</reference>
<dbReference type="PRINTS" id="PR00369">
    <property type="entry name" value="FLAVODOXIN"/>
</dbReference>
<evidence type="ECO:0000256" key="1">
    <source>
        <dbReference type="ARBA" id="ARBA00001917"/>
    </source>
</evidence>
<dbReference type="GO" id="GO:0009086">
    <property type="term" value="P:methionine biosynthetic process"/>
    <property type="evidence" value="ECO:0007669"/>
    <property type="project" value="TreeGrafter"/>
</dbReference>
<dbReference type="GO" id="GO:0005829">
    <property type="term" value="C:cytosol"/>
    <property type="evidence" value="ECO:0007669"/>
    <property type="project" value="TreeGrafter"/>
</dbReference>
<evidence type="ECO:0000256" key="7">
    <source>
        <dbReference type="ARBA" id="ARBA00023002"/>
    </source>
</evidence>
<keyword evidence="4" id="KW-0288">FMN</keyword>
<evidence type="ECO:0000256" key="4">
    <source>
        <dbReference type="ARBA" id="ARBA00022643"/>
    </source>
</evidence>
<evidence type="ECO:0000259" key="11">
    <source>
        <dbReference type="PROSITE" id="PS50902"/>
    </source>
</evidence>